<proteinExistence type="inferred from homology"/>
<name>A0ABX8FG08_9BACI</name>
<gene>
    <name evidence="5" type="ORF">J1899_07950</name>
</gene>
<dbReference type="GO" id="GO:0004748">
    <property type="term" value="F:ribonucleoside-diphosphate reductase activity, thioredoxin disulfide as acceptor"/>
    <property type="evidence" value="ECO:0007669"/>
    <property type="project" value="UniProtKB-EC"/>
</dbReference>
<keyword evidence="4" id="KW-0215">Deoxyribonucleotide synthesis</keyword>
<dbReference type="Proteomes" id="UP000679247">
    <property type="component" value="Chromosome"/>
</dbReference>
<protein>
    <recommendedName>
        <fullName evidence="4">Ribonucleoside-diphosphate reductase subunit beta</fullName>
        <ecNumber evidence="4">1.17.4.1</ecNumber>
    </recommendedName>
</protein>
<dbReference type="InterPro" id="IPR009078">
    <property type="entry name" value="Ferritin-like_SF"/>
</dbReference>
<keyword evidence="4" id="KW-0479">Metal-binding</keyword>
<dbReference type="Pfam" id="PF00268">
    <property type="entry name" value="Ribonuc_red_sm"/>
    <property type="match status" value="1"/>
</dbReference>
<dbReference type="PANTHER" id="PTHR23409">
    <property type="entry name" value="RIBONUCLEOSIDE-DIPHOSPHATE REDUCTASE SMALL CHAIN"/>
    <property type="match status" value="1"/>
</dbReference>
<dbReference type="SUPFAM" id="SSF47240">
    <property type="entry name" value="Ferritin-like"/>
    <property type="match status" value="1"/>
</dbReference>
<evidence type="ECO:0000256" key="2">
    <source>
        <dbReference type="ARBA" id="ARBA00011209"/>
    </source>
</evidence>
<dbReference type="EC" id="1.17.4.1" evidence="4"/>
<keyword evidence="6" id="KW-1185">Reference proteome</keyword>
<evidence type="ECO:0000256" key="3">
    <source>
        <dbReference type="ARBA" id="ARBA00047754"/>
    </source>
</evidence>
<dbReference type="InterPro" id="IPR033909">
    <property type="entry name" value="RNR_small"/>
</dbReference>
<dbReference type="CDD" id="cd01049">
    <property type="entry name" value="RNRR2"/>
    <property type="match status" value="1"/>
</dbReference>
<comment type="cofactor">
    <cofactor evidence="4">
        <name>Fe cation</name>
        <dbReference type="ChEBI" id="CHEBI:24875"/>
    </cofactor>
    <text evidence="4">Binds 2 iron ions per subunit.</text>
</comment>
<dbReference type="PANTHER" id="PTHR23409:SF18">
    <property type="entry name" value="RIBONUCLEOSIDE-DIPHOSPHATE REDUCTASE SUBUNIT M2"/>
    <property type="match status" value="1"/>
</dbReference>
<dbReference type="Gene3D" id="1.10.620.20">
    <property type="entry name" value="Ribonucleotide Reductase, subunit A"/>
    <property type="match status" value="1"/>
</dbReference>
<reference evidence="5 6" key="1">
    <citation type="submission" date="2021-03" db="EMBL/GenBank/DDBJ databases">
        <title>The first data on the complete genome of the tetrodotoxin-producing bacterium.</title>
        <authorList>
            <person name="Melnikova D.I."/>
            <person name="Nijland R."/>
            <person name="Magarlamov T.Y."/>
        </authorList>
    </citation>
    <scope>NUCLEOTIDE SEQUENCE [LARGE SCALE GENOMIC DNA]</scope>
    <source>
        <strain evidence="5 6">1839</strain>
    </source>
</reference>
<dbReference type="InterPro" id="IPR000358">
    <property type="entry name" value="RNR_small_fam"/>
</dbReference>
<keyword evidence="4 5" id="KW-0560">Oxidoreductase</keyword>
<comment type="similarity">
    <text evidence="1 4">Belongs to the ribonucleoside diphosphate reductase small chain family.</text>
</comment>
<organism evidence="5 6">
    <name type="scientific">Cytobacillus gottheilii</name>
    <dbReference type="NCBI Taxonomy" id="859144"/>
    <lineage>
        <taxon>Bacteria</taxon>
        <taxon>Bacillati</taxon>
        <taxon>Bacillota</taxon>
        <taxon>Bacilli</taxon>
        <taxon>Bacillales</taxon>
        <taxon>Bacillaceae</taxon>
        <taxon>Cytobacillus</taxon>
    </lineage>
</organism>
<evidence type="ECO:0000256" key="1">
    <source>
        <dbReference type="ARBA" id="ARBA00009303"/>
    </source>
</evidence>
<dbReference type="RefSeq" id="WP_214478327.1">
    <property type="nucleotide sequence ID" value="NZ_CP071709.1"/>
</dbReference>
<evidence type="ECO:0000256" key="4">
    <source>
        <dbReference type="PIRNR" id="PIRNR000355"/>
    </source>
</evidence>
<sequence length="345" mass="40261">MTINKRQIMDADAPNRSTGIINGRSSNVLNWDDVRYSWAYPKYKKMLANFWTPFEVNMQHDAKQFTKLEPHEQDAFLKIIGLLALLDSIQTDYAGKVADYLTDSSLSALMIILAQQEVIHNHSYSYVLSSIVNKAKQDEVFDYWRSEQTLRDRNDFVTEGYREFAEDPTAENLLKSIVYDVVLEGLFFYSGFAFFYNLARNQKMVATSTMINYINRDEQIHVDLFVKIFKEILAENPELNTPELADFVRDTFVKAAELEIEWGRTIIGDKIDGVSMKDLEDYIKFYANVRCNQLGFDRPFEGYRKNPLRWIVAYEEVDHGKSDFFEQKSRQYTKVSQVDNGFDEL</sequence>
<dbReference type="EMBL" id="CP071709">
    <property type="protein sequence ID" value="QVY62963.1"/>
    <property type="molecule type" value="Genomic_DNA"/>
</dbReference>
<dbReference type="NCBIfam" id="NF007184">
    <property type="entry name" value="PRK09614.1-3"/>
    <property type="match status" value="1"/>
</dbReference>
<comment type="catalytic activity">
    <reaction evidence="3 4">
        <text>a 2'-deoxyribonucleoside 5'-diphosphate + [thioredoxin]-disulfide + H2O = a ribonucleoside 5'-diphosphate + [thioredoxin]-dithiol</text>
        <dbReference type="Rhea" id="RHEA:23252"/>
        <dbReference type="Rhea" id="RHEA-COMP:10698"/>
        <dbReference type="Rhea" id="RHEA-COMP:10700"/>
        <dbReference type="ChEBI" id="CHEBI:15377"/>
        <dbReference type="ChEBI" id="CHEBI:29950"/>
        <dbReference type="ChEBI" id="CHEBI:50058"/>
        <dbReference type="ChEBI" id="CHEBI:57930"/>
        <dbReference type="ChEBI" id="CHEBI:73316"/>
        <dbReference type="EC" id="1.17.4.1"/>
    </reaction>
</comment>
<accession>A0ABX8FG08</accession>
<dbReference type="InterPro" id="IPR012348">
    <property type="entry name" value="RNR-like"/>
</dbReference>
<keyword evidence="4" id="KW-0408">Iron</keyword>
<dbReference type="PIRSF" id="PIRSF000355">
    <property type="entry name" value="NrdB"/>
    <property type="match status" value="1"/>
</dbReference>
<comment type="function">
    <text evidence="4">Provides the precursors necessary for DNA synthesis. Catalyzes the biosynthesis of deoxyribonucleotides from the corresponding ribonucleotides.</text>
</comment>
<evidence type="ECO:0000313" key="5">
    <source>
        <dbReference type="EMBL" id="QVY62963.1"/>
    </source>
</evidence>
<comment type="subunit">
    <text evidence="2">Tetramer of two alpha and two beta subunits.</text>
</comment>
<evidence type="ECO:0000313" key="6">
    <source>
        <dbReference type="Proteomes" id="UP000679247"/>
    </source>
</evidence>